<feature type="domain" description="TOG" evidence="5">
    <location>
        <begin position="1"/>
        <end position="233"/>
    </location>
</feature>
<proteinExistence type="predicted"/>
<evidence type="ECO:0000313" key="7">
    <source>
        <dbReference type="Proteomes" id="UP001056012"/>
    </source>
</evidence>
<feature type="region of interest" description="Disordered" evidence="4">
    <location>
        <begin position="227"/>
        <end position="264"/>
    </location>
</feature>
<dbReference type="Gene3D" id="3.90.1150.10">
    <property type="entry name" value="Aspartate Aminotransferase, domain 1"/>
    <property type="match status" value="1"/>
</dbReference>
<evidence type="ECO:0000256" key="3">
    <source>
        <dbReference type="ARBA" id="ARBA00023212"/>
    </source>
</evidence>
<dbReference type="InterPro" id="IPR015422">
    <property type="entry name" value="PyrdxlP-dep_Trfase_small"/>
</dbReference>
<feature type="compositionally biased region" description="Pro residues" evidence="4">
    <location>
        <begin position="508"/>
        <end position="520"/>
    </location>
</feature>
<dbReference type="FunFam" id="1.25.10.10:FF:000019">
    <property type="entry name" value="Cytoskeleton-associated protein 5"/>
    <property type="match status" value="1"/>
</dbReference>
<dbReference type="OrthoDB" id="205662at2759"/>
<feature type="compositionally biased region" description="Low complexity" evidence="4">
    <location>
        <begin position="621"/>
        <end position="641"/>
    </location>
</feature>
<dbReference type="InterPro" id="IPR015424">
    <property type="entry name" value="PyrdxlP-dep_Trfase"/>
</dbReference>
<dbReference type="SUPFAM" id="SSF53383">
    <property type="entry name" value="PLP-dependent transferases"/>
    <property type="match status" value="1"/>
</dbReference>
<dbReference type="Gene3D" id="1.25.10.10">
    <property type="entry name" value="Leucine-rich Repeat Variant"/>
    <property type="match status" value="2"/>
</dbReference>
<feature type="compositionally biased region" description="Basic and acidic residues" evidence="4">
    <location>
        <begin position="725"/>
        <end position="738"/>
    </location>
</feature>
<dbReference type="Gene3D" id="3.40.640.10">
    <property type="entry name" value="Type I PLP-dependent aspartate aminotransferase-like (Major domain)"/>
    <property type="match status" value="1"/>
</dbReference>
<dbReference type="InterPro" id="IPR015421">
    <property type="entry name" value="PyrdxlP-dep_Trfase_major"/>
</dbReference>
<dbReference type="GO" id="GO:0000022">
    <property type="term" value="P:mitotic spindle elongation"/>
    <property type="evidence" value="ECO:0007669"/>
    <property type="project" value="UniProtKB-ARBA"/>
</dbReference>
<dbReference type="GO" id="GO:0044732">
    <property type="term" value="C:mitotic spindle pole body"/>
    <property type="evidence" value="ECO:0007669"/>
    <property type="project" value="UniProtKB-ARBA"/>
</dbReference>
<dbReference type="PRINTS" id="PR00753">
    <property type="entry name" value="ACCSYNTHASE"/>
</dbReference>
<dbReference type="GO" id="GO:0005881">
    <property type="term" value="C:cytoplasmic microtubule"/>
    <property type="evidence" value="ECO:0007669"/>
    <property type="project" value="UniProtKB-ARBA"/>
</dbReference>
<feature type="region of interest" description="Disordered" evidence="4">
    <location>
        <begin position="712"/>
        <end position="853"/>
    </location>
</feature>
<dbReference type="VEuPathDB" id="FungiDB:yc1106_08999"/>
<keyword evidence="7" id="KW-1185">Reference proteome</keyword>
<feature type="compositionally biased region" description="Basic and acidic residues" evidence="4">
    <location>
        <begin position="227"/>
        <end position="239"/>
    </location>
</feature>
<dbReference type="EMBL" id="CP089280">
    <property type="protein sequence ID" value="USP81725.1"/>
    <property type="molecule type" value="Genomic_DNA"/>
</dbReference>
<reference evidence="6" key="1">
    <citation type="submission" date="2021-12" db="EMBL/GenBank/DDBJ databases">
        <title>Curvularia clavata genome.</title>
        <authorList>
            <person name="Cao Y."/>
        </authorList>
    </citation>
    <scope>NUCLEOTIDE SEQUENCE</scope>
    <source>
        <strain evidence="6">Yc1106</strain>
    </source>
</reference>
<gene>
    <name evidence="6" type="ORF">yc1106_08999</name>
</gene>
<dbReference type="PANTHER" id="PTHR12609">
    <property type="entry name" value="MICROTUBULE ASSOCIATED PROTEIN XMAP215"/>
    <property type="match status" value="1"/>
</dbReference>
<dbReference type="FunFam" id="1.25.10.10:FF:000282">
    <property type="entry name" value="Spindle pole body component"/>
    <property type="match status" value="1"/>
</dbReference>
<dbReference type="GO" id="GO:0000776">
    <property type="term" value="C:kinetochore"/>
    <property type="evidence" value="ECO:0007669"/>
    <property type="project" value="UniProtKB-ARBA"/>
</dbReference>
<dbReference type="GO" id="GO:0051315">
    <property type="term" value="P:attachment of mitotic spindle microtubules to kinetochore"/>
    <property type="evidence" value="ECO:0007669"/>
    <property type="project" value="UniProtKB-ARBA"/>
</dbReference>
<dbReference type="InterPro" id="IPR048492">
    <property type="entry name" value="Stu2_CTS"/>
</dbReference>
<dbReference type="CDD" id="cd00609">
    <property type="entry name" value="AAT_like"/>
    <property type="match status" value="1"/>
</dbReference>
<dbReference type="InterPro" id="IPR016024">
    <property type="entry name" value="ARM-type_fold"/>
</dbReference>
<feature type="domain" description="TOG" evidence="5">
    <location>
        <begin position="271"/>
        <end position="503"/>
    </location>
</feature>
<dbReference type="GO" id="GO:1990498">
    <property type="term" value="C:mitotic spindle microtubule"/>
    <property type="evidence" value="ECO:0007669"/>
    <property type="project" value="UniProtKB-ARBA"/>
</dbReference>
<dbReference type="GO" id="GO:0051010">
    <property type="term" value="F:microtubule plus-end binding"/>
    <property type="evidence" value="ECO:0007669"/>
    <property type="project" value="InterPro"/>
</dbReference>
<dbReference type="GO" id="GO:0030951">
    <property type="term" value="P:establishment or maintenance of microtubule cytoskeleton polarity"/>
    <property type="evidence" value="ECO:0007669"/>
    <property type="project" value="InterPro"/>
</dbReference>
<dbReference type="Pfam" id="PF21042">
    <property type="entry name" value="Stu2_CTS"/>
    <property type="match status" value="1"/>
</dbReference>
<keyword evidence="2" id="KW-0963">Cytoplasm</keyword>
<evidence type="ECO:0000259" key="5">
    <source>
        <dbReference type="SMART" id="SM01349"/>
    </source>
</evidence>
<dbReference type="Proteomes" id="UP001056012">
    <property type="component" value="Chromosome 7"/>
</dbReference>
<keyword evidence="3" id="KW-0206">Cytoskeleton</keyword>
<evidence type="ECO:0000256" key="4">
    <source>
        <dbReference type="SAM" id="MobiDB-lite"/>
    </source>
</evidence>
<evidence type="ECO:0000256" key="1">
    <source>
        <dbReference type="ARBA" id="ARBA00004317"/>
    </source>
</evidence>
<protein>
    <submittedName>
        <fullName evidence="6">Spindle pole body component alp14</fullName>
    </submittedName>
</protein>
<evidence type="ECO:0000313" key="6">
    <source>
        <dbReference type="EMBL" id="USP81725.1"/>
    </source>
</evidence>
<dbReference type="GO" id="GO:0061863">
    <property type="term" value="F:microtubule plus end polymerase"/>
    <property type="evidence" value="ECO:0007669"/>
    <property type="project" value="InterPro"/>
</dbReference>
<dbReference type="Pfam" id="PF21041">
    <property type="entry name" value="XMAP215_CLASP_TOG"/>
    <property type="match status" value="2"/>
</dbReference>
<feature type="compositionally biased region" description="Pro residues" evidence="4">
    <location>
        <begin position="538"/>
        <end position="556"/>
    </location>
</feature>
<feature type="compositionally biased region" description="Polar residues" evidence="4">
    <location>
        <begin position="798"/>
        <end position="807"/>
    </location>
</feature>
<organism evidence="6 7">
    <name type="scientific">Curvularia clavata</name>
    <dbReference type="NCBI Taxonomy" id="95742"/>
    <lineage>
        <taxon>Eukaryota</taxon>
        <taxon>Fungi</taxon>
        <taxon>Dikarya</taxon>
        <taxon>Ascomycota</taxon>
        <taxon>Pezizomycotina</taxon>
        <taxon>Dothideomycetes</taxon>
        <taxon>Pleosporomycetidae</taxon>
        <taxon>Pleosporales</taxon>
        <taxon>Pleosporineae</taxon>
        <taxon>Pleosporaceae</taxon>
        <taxon>Curvularia</taxon>
    </lineage>
</organism>
<dbReference type="InterPro" id="IPR045110">
    <property type="entry name" value="XMAP215"/>
</dbReference>
<dbReference type="SMART" id="SM01349">
    <property type="entry name" value="TOG"/>
    <property type="match status" value="2"/>
</dbReference>
<sequence length="1351" mass="147844">MAEEEDFSKLPLPDRFIHKNWKVRKEGYEAAAKEFSLAASESDPVVRQFINDASIWKGVVGDSNVAAQQEGLGALCAFLDIAGQQGCTRTRNITIATIAEKGLPSTRPAAKQKALEALMLYIETDKPDPVIEELLPILSHKQPKVIAATLEALTQMYHAYGCKTMEPKSVLKSLPKVYGHADKNVRAKAQELTVELYRWLKDAMKPLFWNDLKPVQQQDLDKLFEKVKDEPPPKQERLLRSQQAAKEAAAAGPSGGDEEEDEEDAAIDLEPEYEAVDVFPKIPKDFSEKLASSKWKDRKETLDEVQKALDHPRIAEGPFDELIRGFAKSMKDANIAVVITAANCVELLAKGLKKSFAKYRKDVMNAMMERLKEKKQTVTDAIGAALDASFASTSFQDCLEEILEFLKHKNPQVKLESSRFLIRCLKNTREAPTPEQAKAIAEASTKLLTESQEVQRTAGAETLGTLWKIMGDRIMNAHLDGLDDIRKAKIKEFHDAADVKTKYKPKTAPAPKPAAAPPTKKPVGKRPAPGGVKKPAPAAKPAPPPPVEEPAAPLEPKPTSRPAASKLGAKPGLAAPSRLGGLKKPGSGLAAPSPRKSAPSPPPEEEAPLPQPKFGAGRGLAGRPLGKPAAEPAAAPVPQAPTGLSLVERAELDELRAEVERVRRQNEELRAERTKLTSQIHELQNQNAQLIEDHTRDVLSIKAKETQLVRARSDFEASEQTVHNQRREIDRLKRELSRQVRVSSPPPSDMADQFYSDNANGAQFGDSGYGSRAMHARRERSFAGGPGSPGGDGKETLDSLSRPSSHLSGRLSPRADGASGKSSLSSRGGDRISPSENGSAFRTSSQAASGAESWKRAAEVTQNLKQRIEMMKGLVQLYLSTSFFLAFVLHSTLDTQARVSRSMALALDSGLSQRSQKALRELLPTFAASAPQQQGDHSSTAVDLARGLNEAIHPELLEFFRSTQERNIASDVCSPTAELSRTSQLTVPRQAFATPAASVNGGDQRLRCALAGFFNTYFNPIHTVKPEHIVLTSGAIDAVENVIHAICDDGDCILAPGPHWSGFEPVLKRKANVELIVAKPPTYSHWDNYLLPSLQAAYDFSDKRSRIKAVLLCNPNNPLSRCYPRQTLLDLMEFCQERGLHLICDEVYALIKLHGTDKKAPDFVSALSLTEPLVPAGAVKVDPSHVHVVWSPSKLFGMSGFRVGCLISQQNPSLLHAMALTSTHPSSLSTSHLSALLTWSQLPTLLALNSERLTINYTALTTLLRNYDIPFVPASHGLCLFARLAKNAKSEAEEEWFYEDLVRRGGVKVAPGKGFRGVERDFGWARIRFSVEGREMADAVKRLEGFLIKYG</sequence>
<evidence type="ECO:0000256" key="2">
    <source>
        <dbReference type="ARBA" id="ARBA00022490"/>
    </source>
</evidence>
<dbReference type="SUPFAM" id="SSF48371">
    <property type="entry name" value="ARM repeat"/>
    <property type="match status" value="1"/>
</dbReference>
<feature type="compositionally biased region" description="Polar residues" evidence="4">
    <location>
        <begin position="834"/>
        <end position="848"/>
    </location>
</feature>
<feature type="compositionally biased region" description="Low complexity" evidence="4">
    <location>
        <begin position="525"/>
        <end position="537"/>
    </location>
</feature>
<accession>A0A9Q8ZHC0</accession>
<dbReference type="InterPro" id="IPR011989">
    <property type="entry name" value="ARM-like"/>
</dbReference>
<dbReference type="InterPro" id="IPR034085">
    <property type="entry name" value="TOG"/>
</dbReference>
<name>A0A9Q8ZHC0_CURCL</name>
<dbReference type="GO" id="GO:0046785">
    <property type="term" value="P:microtubule polymerization"/>
    <property type="evidence" value="ECO:0007669"/>
    <property type="project" value="InterPro"/>
</dbReference>
<dbReference type="GO" id="GO:0030170">
    <property type="term" value="F:pyridoxal phosphate binding"/>
    <property type="evidence" value="ECO:0007669"/>
    <property type="project" value="InterPro"/>
</dbReference>
<dbReference type="GO" id="GO:1990571">
    <property type="term" value="P:meiotic centromere clustering"/>
    <property type="evidence" value="ECO:0007669"/>
    <property type="project" value="UniProtKB-ARBA"/>
</dbReference>
<dbReference type="GO" id="GO:0099070">
    <property type="term" value="C:static microtubule bundle"/>
    <property type="evidence" value="ECO:0007669"/>
    <property type="project" value="UniProtKB-ARBA"/>
</dbReference>
<dbReference type="Pfam" id="PF00155">
    <property type="entry name" value="Aminotran_1_2"/>
    <property type="match status" value="1"/>
</dbReference>
<feature type="region of interest" description="Disordered" evidence="4">
    <location>
        <begin position="501"/>
        <end position="644"/>
    </location>
</feature>
<comment type="subcellular location">
    <subcellularLocation>
        <location evidence="1">Cytoplasm</location>
        <location evidence="1">Cytoskeleton</location>
        <location evidence="1">Microtubule organizing center</location>
        <location evidence="1">Spindle pole body</location>
    </subcellularLocation>
</comment>
<dbReference type="InterPro" id="IPR004839">
    <property type="entry name" value="Aminotransferase_I/II_large"/>
</dbReference>
<dbReference type="InterPro" id="IPR048491">
    <property type="entry name" value="XMAP215_CLASP_TOG"/>
</dbReference>